<dbReference type="PANTHER" id="PTHR48081:SF30">
    <property type="entry name" value="ACETYL-HYDROLASE LIPR-RELATED"/>
    <property type="match status" value="1"/>
</dbReference>
<accession>A0ABV9HLR7</accession>
<dbReference type="SUPFAM" id="SSF53474">
    <property type="entry name" value="alpha/beta-Hydrolases"/>
    <property type="match status" value="1"/>
</dbReference>
<sequence>MDQKSLAELRTFYASFGQMPVPEGTRVTETTLGGVPALDVAVPSVANDAGVLLYLHGGGYVIGAASTGVPLTAALAARAGLRALSLDYRIAPEHLFPAAVDDALAAYRALLDDNDPARVVLAGDSAGGGLALATLLAARDAGLPLPAGVVAFSGWFDLSLSGASLTGKESVDPVFDAADIQEYANEYLPEGADPSNPLASPLLGDLRGLPPLLLQVGSYEVLLDDSTGLAARAAAADVEVSLEVYPGSPHVFQHHHATEPAAARAMDSAAAFLVRVLGQDRRPADQTTRSAHV</sequence>
<keyword evidence="2 5" id="KW-0378">Hydrolase</keyword>
<gene>
    <name evidence="5" type="ORF">ACFO6V_18910</name>
</gene>
<name>A0ABV9HLR7_9MICO</name>
<feature type="active site" evidence="3">
    <location>
        <position position="125"/>
    </location>
</feature>
<dbReference type="GO" id="GO:0016787">
    <property type="term" value="F:hydrolase activity"/>
    <property type="evidence" value="ECO:0007669"/>
    <property type="project" value="UniProtKB-KW"/>
</dbReference>
<dbReference type="InterPro" id="IPR013094">
    <property type="entry name" value="AB_hydrolase_3"/>
</dbReference>
<reference evidence="6" key="1">
    <citation type="journal article" date="2019" name="Int. J. Syst. Evol. Microbiol.">
        <title>The Global Catalogue of Microorganisms (GCM) 10K type strain sequencing project: providing services to taxonomists for standard genome sequencing and annotation.</title>
        <authorList>
            <consortium name="The Broad Institute Genomics Platform"/>
            <consortium name="The Broad Institute Genome Sequencing Center for Infectious Disease"/>
            <person name="Wu L."/>
            <person name="Ma J."/>
        </authorList>
    </citation>
    <scope>NUCLEOTIDE SEQUENCE [LARGE SCALE GENOMIC DNA]</scope>
    <source>
        <strain evidence="6">CCUG 42722</strain>
    </source>
</reference>
<dbReference type="InterPro" id="IPR029058">
    <property type="entry name" value="AB_hydrolase_fold"/>
</dbReference>
<evidence type="ECO:0000256" key="1">
    <source>
        <dbReference type="ARBA" id="ARBA00010515"/>
    </source>
</evidence>
<dbReference type="PROSITE" id="PS01174">
    <property type="entry name" value="LIPASE_GDXG_SER"/>
    <property type="match status" value="1"/>
</dbReference>
<protein>
    <submittedName>
        <fullName evidence="5">Alpha/beta hydrolase fold domain-containing protein</fullName>
    </submittedName>
</protein>
<proteinExistence type="inferred from homology"/>
<organism evidence="5 6">
    <name type="scientific">Promicromonospora alba</name>
    <dbReference type="NCBI Taxonomy" id="1616110"/>
    <lineage>
        <taxon>Bacteria</taxon>
        <taxon>Bacillati</taxon>
        <taxon>Actinomycetota</taxon>
        <taxon>Actinomycetes</taxon>
        <taxon>Micrococcales</taxon>
        <taxon>Promicromonosporaceae</taxon>
        <taxon>Promicromonospora</taxon>
    </lineage>
</organism>
<dbReference type="Pfam" id="PF07859">
    <property type="entry name" value="Abhydrolase_3"/>
    <property type="match status" value="1"/>
</dbReference>
<comment type="caution">
    <text evidence="5">The sequence shown here is derived from an EMBL/GenBank/DDBJ whole genome shotgun (WGS) entry which is preliminary data.</text>
</comment>
<dbReference type="InterPro" id="IPR033140">
    <property type="entry name" value="Lipase_GDXG_put_SER_AS"/>
</dbReference>
<keyword evidence="6" id="KW-1185">Reference proteome</keyword>
<dbReference type="Proteomes" id="UP001596011">
    <property type="component" value="Unassembled WGS sequence"/>
</dbReference>
<evidence type="ECO:0000259" key="4">
    <source>
        <dbReference type="Pfam" id="PF07859"/>
    </source>
</evidence>
<feature type="domain" description="Alpha/beta hydrolase fold-3" evidence="4">
    <location>
        <begin position="52"/>
        <end position="253"/>
    </location>
</feature>
<dbReference type="PANTHER" id="PTHR48081">
    <property type="entry name" value="AB HYDROLASE SUPERFAMILY PROTEIN C4A8.06C"/>
    <property type="match status" value="1"/>
</dbReference>
<evidence type="ECO:0000313" key="5">
    <source>
        <dbReference type="EMBL" id="MFC4630325.1"/>
    </source>
</evidence>
<evidence type="ECO:0000256" key="3">
    <source>
        <dbReference type="PROSITE-ProRule" id="PRU10038"/>
    </source>
</evidence>
<dbReference type="Gene3D" id="3.40.50.1820">
    <property type="entry name" value="alpha/beta hydrolase"/>
    <property type="match status" value="1"/>
</dbReference>
<comment type="similarity">
    <text evidence="1">Belongs to the 'GDXG' lipolytic enzyme family.</text>
</comment>
<evidence type="ECO:0000256" key="2">
    <source>
        <dbReference type="ARBA" id="ARBA00022801"/>
    </source>
</evidence>
<evidence type="ECO:0000313" key="6">
    <source>
        <dbReference type="Proteomes" id="UP001596011"/>
    </source>
</evidence>
<dbReference type="RefSeq" id="WP_377137918.1">
    <property type="nucleotide sequence ID" value="NZ_JBHSFI010000005.1"/>
</dbReference>
<dbReference type="EMBL" id="JBHSFI010000005">
    <property type="protein sequence ID" value="MFC4630325.1"/>
    <property type="molecule type" value="Genomic_DNA"/>
</dbReference>
<dbReference type="InterPro" id="IPR050300">
    <property type="entry name" value="GDXG_lipolytic_enzyme"/>
</dbReference>